<dbReference type="EMBL" id="CP144700">
    <property type="protein sequence ID" value="WVZ24665.1"/>
    <property type="molecule type" value="Genomic_DNA"/>
</dbReference>
<feature type="region of interest" description="Disordered" evidence="1">
    <location>
        <begin position="15"/>
        <end position="170"/>
    </location>
</feature>
<evidence type="ECO:0000256" key="1">
    <source>
        <dbReference type="SAM" id="MobiDB-lite"/>
    </source>
</evidence>
<gene>
    <name evidence="2" type="ORF">V8G54_003209</name>
</gene>
<feature type="compositionally biased region" description="Polar residues" evidence="1">
    <location>
        <begin position="21"/>
        <end position="30"/>
    </location>
</feature>
<accession>A0AAQ3PCR8</accession>
<feature type="compositionally biased region" description="Polar residues" evidence="1">
    <location>
        <begin position="42"/>
        <end position="55"/>
    </location>
</feature>
<evidence type="ECO:0000313" key="3">
    <source>
        <dbReference type="Proteomes" id="UP001374535"/>
    </source>
</evidence>
<evidence type="ECO:0000313" key="2">
    <source>
        <dbReference type="EMBL" id="WVZ24665.1"/>
    </source>
</evidence>
<keyword evidence="3" id="KW-1185">Reference proteome</keyword>
<sequence>MEIITIAKKLKIVRREPQQPGCMQNRQNFRCNPAATNPEEASATSGPSSWLSPYNRSAPEAEAGSTPQPSPPLAGTAPIRSIATATLRPRTPSRGPISSVLFSPASAQSVRGQRTRRIQRESCRGAPPWRGPSPRHISRNPRAYRRVPPAHQRPPPCAESASPSTARTRP</sequence>
<name>A0AAQ3PCR8_VIGMU</name>
<proteinExistence type="predicted"/>
<dbReference type="Proteomes" id="UP001374535">
    <property type="component" value="Chromosome 1"/>
</dbReference>
<organism evidence="2 3">
    <name type="scientific">Vigna mungo</name>
    <name type="common">Black gram</name>
    <name type="synonym">Phaseolus mungo</name>
    <dbReference type="NCBI Taxonomy" id="3915"/>
    <lineage>
        <taxon>Eukaryota</taxon>
        <taxon>Viridiplantae</taxon>
        <taxon>Streptophyta</taxon>
        <taxon>Embryophyta</taxon>
        <taxon>Tracheophyta</taxon>
        <taxon>Spermatophyta</taxon>
        <taxon>Magnoliopsida</taxon>
        <taxon>eudicotyledons</taxon>
        <taxon>Gunneridae</taxon>
        <taxon>Pentapetalae</taxon>
        <taxon>rosids</taxon>
        <taxon>fabids</taxon>
        <taxon>Fabales</taxon>
        <taxon>Fabaceae</taxon>
        <taxon>Papilionoideae</taxon>
        <taxon>50 kb inversion clade</taxon>
        <taxon>NPAAA clade</taxon>
        <taxon>indigoferoid/millettioid clade</taxon>
        <taxon>Phaseoleae</taxon>
        <taxon>Vigna</taxon>
    </lineage>
</organism>
<feature type="compositionally biased region" description="Polar residues" evidence="1">
    <location>
        <begin position="161"/>
        <end position="170"/>
    </location>
</feature>
<dbReference type="AlphaFoldDB" id="A0AAQ3PCR8"/>
<reference evidence="2 3" key="1">
    <citation type="journal article" date="2023" name="Life. Sci Alliance">
        <title>Evolutionary insights into 3D genome organization and epigenetic landscape of Vigna mungo.</title>
        <authorList>
            <person name="Junaid A."/>
            <person name="Singh B."/>
            <person name="Bhatia S."/>
        </authorList>
    </citation>
    <scope>NUCLEOTIDE SEQUENCE [LARGE SCALE GENOMIC DNA]</scope>
    <source>
        <strain evidence="2">Urdbean</strain>
    </source>
</reference>
<protein>
    <submittedName>
        <fullName evidence="2">Uncharacterized protein</fullName>
    </submittedName>
</protein>
<feature type="compositionally biased region" description="Basic residues" evidence="1">
    <location>
        <begin position="136"/>
        <end position="145"/>
    </location>
</feature>